<feature type="compositionally biased region" description="Low complexity" evidence="8">
    <location>
        <begin position="275"/>
        <end position="323"/>
    </location>
</feature>
<evidence type="ECO:0000259" key="9">
    <source>
        <dbReference type="PROSITE" id="PS50196"/>
    </source>
</evidence>
<evidence type="ECO:0000256" key="7">
    <source>
        <dbReference type="ARBA" id="ARBA00023242"/>
    </source>
</evidence>
<dbReference type="PROSITE" id="PS50196">
    <property type="entry name" value="RANBD1"/>
    <property type="match status" value="1"/>
</dbReference>
<keyword evidence="3" id="KW-0509">mRNA transport</keyword>
<feature type="compositionally biased region" description="Acidic residues" evidence="8">
    <location>
        <begin position="17"/>
        <end position="29"/>
    </location>
</feature>
<feature type="domain" description="RanBD1" evidence="9">
    <location>
        <begin position="438"/>
        <end position="565"/>
    </location>
</feature>
<evidence type="ECO:0000256" key="8">
    <source>
        <dbReference type="SAM" id="MobiDB-lite"/>
    </source>
</evidence>
<dbReference type="InParanoid" id="A0A448YJC1"/>
<protein>
    <submittedName>
        <fullName evidence="10">DEKNAAC101839</fullName>
    </submittedName>
</protein>
<feature type="region of interest" description="Disordered" evidence="8">
    <location>
        <begin position="200"/>
        <end position="219"/>
    </location>
</feature>
<evidence type="ECO:0000256" key="6">
    <source>
        <dbReference type="ARBA" id="ARBA00023132"/>
    </source>
</evidence>
<dbReference type="SUPFAM" id="SSF50729">
    <property type="entry name" value="PH domain-like"/>
    <property type="match status" value="1"/>
</dbReference>
<keyword evidence="7" id="KW-0539">Nucleus</keyword>
<dbReference type="InterPro" id="IPR011993">
    <property type="entry name" value="PH-like_dom_sf"/>
</dbReference>
<dbReference type="InterPro" id="IPR015007">
    <property type="entry name" value="NUP2/50/61"/>
</dbReference>
<feature type="compositionally biased region" description="Polar residues" evidence="8">
    <location>
        <begin position="367"/>
        <end position="393"/>
    </location>
</feature>
<feature type="region of interest" description="Disordered" evidence="8">
    <location>
        <begin position="355"/>
        <end position="430"/>
    </location>
</feature>
<dbReference type="AlphaFoldDB" id="A0A448YJC1"/>
<dbReference type="GO" id="GO:0051028">
    <property type="term" value="P:mRNA transport"/>
    <property type="evidence" value="ECO:0007669"/>
    <property type="project" value="UniProtKB-KW"/>
</dbReference>
<sequence length="565" mass="60230">MAKRTKTQLTREQAYAGEEEPQSSDDEDTVSQPKQASEAVMARRRIAHFKGRRGGESAGGVNHTSNTDGTKAAKATQLKSLNANFLKAINDAVTKNPVANLQAIVGKYTEYYGKVEVGKINVKNPDIPKVEVKVTKEELAPATTAGPKFTVDKLPTSKDYGFKFGYVPPVEDDSDDEIKVEGPTFKLPAGLTKQDPNAAFKFPEKPKENQNLKPEGTSVPTFSFKPEAKVAKPAVTAAPVFSFKPEAKAETAATQLPAPTFSFKPKNSELVNENTTPVLATPATVASTTAATTTAAPTFPEAKPFSFGSTPSSSFKLATTSSSEKQEESAPFSFSSGKTAGFSFGTDSAKSAFSFGGSKSSDLDKTAGQTTKPTLSFGSTSNPFGNGSSTPSFGNAAANGASKPSFGFTFTPPKSVEKTETAEAEPEPEDTVKGNFAVVKLAEKVETKTGEEEEKAIYVKRTRISKYNPENKEKPYETVGVGELKVLVNDSTKRSRILVRSDGNGNVLLNVLILKDAKYALAGAKKNMLRIPSLNATGKMDIFLAQVKTGDDGKELLEKVESCQA</sequence>
<evidence type="ECO:0000313" key="11">
    <source>
        <dbReference type="Proteomes" id="UP000290900"/>
    </source>
</evidence>
<gene>
    <name evidence="10" type="ORF">BRENAR_LOCUS1732</name>
</gene>
<evidence type="ECO:0000256" key="3">
    <source>
        <dbReference type="ARBA" id="ARBA00022816"/>
    </source>
</evidence>
<dbReference type="Gene3D" id="2.30.29.30">
    <property type="entry name" value="Pleckstrin-homology domain (PH domain)/Phosphotyrosine-binding domain (PTB)"/>
    <property type="match status" value="1"/>
</dbReference>
<evidence type="ECO:0000256" key="5">
    <source>
        <dbReference type="ARBA" id="ARBA00023010"/>
    </source>
</evidence>
<dbReference type="EMBL" id="CAACVR010000008">
    <property type="protein sequence ID" value="VEU20997.1"/>
    <property type="molecule type" value="Genomic_DNA"/>
</dbReference>
<dbReference type="Pfam" id="PF08911">
    <property type="entry name" value="NUP50"/>
    <property type="match status" value="1"/>
</dbReference>
<comment type="subcellular location">
    <subcellularLocation>
        <location evidence="1">Nucleus</location>
        <location evidence="1">Nuclear pore complex</location>
    </subcellularLocation>
</comment>
<dbReference type="InterPro" id="IPR053074">
    <property type="entry name" value="NPC_Nucleoporin"/>
</dbReference>
<dbReference type="PANTHER" id="PTHR38697">
    <property type="entry name" value="NUCLEAR PORE COMPLEX PROTEIN SIMILAR TO S. CEREVISIAE NUP2 (EUROFUNG)"/>
    <property type="match status" value="1"/>
</dbReference>
<organism evidence="10 11">
    <name type="scientific">Brettanomyces naardenensis</name>
    <name type="common">Yeast</name>
    <dbReference type="NCBI Taxonomy" id="13370"/>
    <lineage>
        <taxon>Eukaryota</taxon>
        <taxon>Fungi</taxon>
        <taxon>Dikarya</taxon>
        <taxon>Ascomycota</taxon>
        <taxon>Saccharomycotina</taxon>
        <taxon>Pichiomycetes</taxon>
        <taxon>Pichiales</taxon>
        <taxon>Pichiaceae</taxon>
        <taxon>Brettanomyces</taxon>
    </lineage>
</organism>
<evidence type="ECO:0000313" key="10">
    <source>
        <dbReference type="EMBL" id="VEU20997.1"/>
    </source>
</evidence>
<dbReference type="SMART" id="SM00160">
    <property type="entry name" value="RanBD"/>
    <property type="match status" value="1"/>
</dbReference>
<feature type="region of interest" description="Disordered" evidence="8">
    <location>
        <begin position="1"/>
        <end position="70"/>
    </location>
</feature>
<dbReference type="FunCoup" id="A0A448YJC1">
    <property type="interactions" value="220"/>
</dbReference>
<keyword evidence="2" id="KW-0813">Transport</keyword>
<keyword evidence="6" id="KW-0906">Nuclear pore complex</keyword>
<evidence type="ECO:0000256" key="1">
    <source>
        <dbReference type="ARBA" id="ARBA00004567"/>
    </source>
</evidence>
<feature type="region of interest" description="Disordered" evidence="8">
    <location>
        <begin position="255"/>
        <end position="337"/>
    </location>
</feature>
<dbReference type="PANTHER" id="PTHR38697:SF1">
    <property type="entry name" value="NUCLEAR PORE COMPLEX PROTEIN SIMILAR TO S. CEREVISIAE NUP2 (EUROFUNG)"/>
    <property type="match status" value="1"/>
</dbReference>
<accession>A0A448YJC1</accession>
<reference evidence="10 11" key="1">
    <citation type="submission" date="2018-12" db="EMBL/GenBank/DDBJ databases">
        <authorList>
            <person name="Tiukova I."/>
            <person name="Dainat J."/>
        </authorList>
    </citation>
    <scope>NUCLEOTIDE SEQUENCE [LARGE SCALE GENOMIC DNA]</scope>
</reference>
<dbReference type="GO" id="GO:0015031">
    <property type="term" value="P:protein transport"/>
    <property type="evidence" value="ECO:0007669"/>
    <property type="project" value="UniProtKB-KW"/>
</dbReference>
<evidence type="ECO:0000256" key="2">
    <source>
        <dbReference type="ARBA" id="ARBA00022448"/>
    </source>
</evidence>
<feature type="compositionally biased region" description="Basic residues" evidence="8">
    <location>
        <begin position="42"/>
        <end position="52"/>
    </location>
</feature>
<keyword evidence="11" id="KW-1185">Reference proteome</keyword>
<dbReference type="GO" id="GO:0005643">
    <property type="term" value="C:nuclear pore"/>
    <property type="evidence" value="ECO:0007669"/>
    <property type="project" value="UniProtKB-SubCell"/>
</dbReference>
<keyword evidence="5" id="KW-0811">Translocation</keyword>
<name>A0A448YJC1_BRENA</name>
<dbReference type="Pfam" id="PF00638">
    <property type="entry name" value="Ran_BP1"/>
    <property type="match status" value="1"/>
</dbReference>
<dbReference type="Proteomes" id="UP000290900">
    <property type="component" value="Unassembled WGS sequence"/>
</dbReference>
<dbReference type="OrthoDB" id="185618at2759"/>
<evidence type="ECO:0000256" key="4">
    <source>
        <dbReference type="ARBA" id="ARBA00022927"/>
    </source>
</evidence>
<dbReference type="STRING" id="13370.A0A448YJC1"/>
<dbReference type="InterPro" id="IPR000156">
    <property type="entry name" value="Ran_bind_dom"/>
</dbReference>
<keyword evidence="4" id="KW-0653">Protein transport</keyword>
<proteinExistence type="predicted"/>